<name>A0A0J7L890_LASNI</name>
<proteinExistence type="inferred from homology"/>
<dbReference type="STRING" id="67767.A0A0J7L890"/>
<dbReference type="PANTHER" id="PTHR10830:SF0">
    <property type="entry name" value="DOLICHYL-DIPHOSPHOOLIGOSACCHARIDE--PROTEIN GLYCOSYLTRANSFERASE 48 KDA SUBUNIT"/>
    <property type="match status" value="1"/>
</dbReference>
<dbReference type="InterPro" id="IPR005013">
    <property type="entry name" value="DDOST_48_kDa_subunit"/>
</dbReference>
<reference evidence="6 7" key="1">
    <citation type="submission" date="2015-04" db="EMBL/GenBank/DDBJ databases">
        <title>Lasius niger genome sequencing.</title>
        <authorList>
            <person name="Konorov E.A."/>
            <person name="Nikitin M.A."/>
            <person name="Kirill M.V."/>
            <person name="Chang P."/>
        </authorList>
    </citation>
    <scope>NUCLEOTIDE SEQUENCE [LARGE SCALE GENOMIC DNA]</scope>
    <source>
        <tissue evidence="6">Whole</tissue>
    </source>
</reference>
<dbReference type="GO" id="GO:0008250">
    <property type="term" value="C:oligosaccharyltransferase complex"/>
    <property type="evidence" value="ECO:0007669"/>
    <property type="project" value="TreeGrafter"/>
</dbReference>
<evidence type="ECO:0000256" key="1">
    <source>
        <dbReference type="ARBA" id="ARBA00004115"/>
    </source>
</evidence>
<keyword evidence="3" id="KW-0256">Endoplasmic reticulum</keyword>
<evidence type="ECO:0000313" key="5">
    <source>
        <dbReference type="EMBL" id="KMQ98155.1"/>
    </source>
</evidence>
<comment type="similarity">
    <text evidence="3">Belongs to the DDOST 48 kDa subunit family.</text>
</comment>
<dbReference type="GO" id="GO:0018279">
    <property type="term" value="P:protein N-linked glycosylation via asparagine"/>
    <property type="evidence" value="ECO:0007669"/>
    <property type="project" value="UniProtKB-UniRule"/>
</dbReference>
<keyword evidence="7" id="KW-1185">Reference proteome</keyword>
<evidence type="ECO:0000259" key="4">
    <source>
        <dbReference type="Pfam" id="PF03345"/>
    </source>
</evidence>
<comment type="caution">
    <text evidence="6">The sequence shown here is derived from an EMBL/GenBank/DDBJ whole genome shotgun (WGS) entry which is preliminary data.</text>
</comment>
<dbReference type="EMBL" id="LBMM01000517">
    <property type="protein sequence ID" value="KMQ98155.1"/>
    <property type="molecule type" value="Genomic_DNA"/>
</dbReference>
<sequence length="148" mass="15901">MFWKYYVTDSGYVLTFKSVDDANLQLSKYGEYLYKHLIIFAPTVKEFGGALSMGAITVFIDDGRNVLIAGSSQSAGDALHELASECGLEINEEGSTVIDHMNYDVSDNGQHTTIIADPANPIDAPVIVGSKDIPSVTLSGNWADCGFG</sequence>
<dbReference type="Pfam" id="PF03345">
    <property type="entry name" value="OST48_N"/>
    <property type="match status" value="1"/>
</dbReference>
<organism evidence="6 7">
    <name type="scientific">Lasius niger</name>
    <name type="common">Black garden ant</name>
    <dbReference type="NCBI Taxonomy" id="67767"/>
    <lineage>
        <taxon>Eukaryota</taxon>
        <taxon>Metazoa</taxon>
        <taxon>Ecdysozoa</taxon>
        <taxon>Arthropoda</taxon>
        <taxon>Hexapoda</taxon>
        <taxon>Insecta</taxon>
        <taxon>Pterygota</taxon>
        <taxon>Neoptera</taxon>
        <taxon>Endopterygota</taxon>
        <taxon>Hymenoptera</taxon>
        <taxon>Apocrita</taxon>
        <taxon>Aculeata</taxon>
        <taxon>Formicoidea</taxon>
        <taxon>Formicidae</taxon>
        <taxon>Formicinae</taxon>
        <taxon>Lasius</taxon>
        <taxon>Lasius</taxon>
    </lineage>
</organism>
<protein>
    <recommendedName>
        <fullName evidence="2 3">Dolichyl-diphosphooligosaccharide--protein glycosyltransferase 48 kDa subunit</fullName>
        <shortName evidence="3">Oligosaccharyl transferase 48 kDa subunit</shortName>
    </recommendedName>
</protein>
<dbReference type="Proteomes" id="UP000036403">
    <property type="component" value="Unassembled WGS sequence"/>
</dbReference>
<dbReference type="InterPro" id="IPR055457">
    <property type="entry name" value="OST48_N"/>
</dbReference>
<dbReference type="UniPathway" id="UPA00378"/>
<comment type="subunit">
    <text evidence="3">Component of the oligosaccharyltransferase (OST) complex.</text>
</comment>
<comment type="function">
    <text evidence="3">Subunit of the oligosaccharyl transferase (OST) complex that catalyzes the initial transfer of a defined glycan (Glc(3)Man(9)GlcNAc(2) in eukaryotes) from the lipid carrier dolichol-pyrophosphate to an asparagine residue within an Asn-X-Ser/Thr consensus motif in nascent polypeptide chains, the first step in protein N-glycosylation. N-glycosylation occurs cotranslationally and the complex associates with the Sec61 complex at the channel-forming translocon complex that mediates protein translocation across the endoplasmic reticulum (ER).</text>
</comment>
<dbReference type="GO" id="GO:0016740">
    <property type="term" value="F:transferase activity"/>
    <property type="evidence" value="ECO:0007669"/>
    <property type="project" value="UniProtKB-KW"/>
</dbReference>
<comment type="subcellular location">
    <subcellularLocation>
        <location evidence="1 3">Endoplasmic reticulum membrane</location>
        <topology evidence="1 3">Single-pass type I membrane protein</topology>
    </subcellularLocation>
</comment>
<evidence type="ECO:0000256" key="3">
    <source>
        <dbReference type="RuleBase" id="RU361142"/>
    </source>
</evidence>
<dbReference type="OrthoDB" id="29105at2759"/>
<feature type="domain" description="OST48 N-terminal" evidence="4">
    <location>
        <begin position="7"/>
        <end position="140"/>
    </location>
</feature>
<evidence type="ECO:0000313" key="7">
    <source>
        <dbReference type="Proteomes" id="UP000036403"/>
    </source>
</evidence>
<evidence type="ECO:0000313" key="6">
    <source>
        <dbReference type="EMBL" id="KMR01320.1"/>
    </source>
</evidence>
<gene>
    <name evidence="5" type="ORF">RF55_1491</name>
    <name evidence="6" type="ORF">RF55_977</name>
</gene>
<dbReference type="AlphaFoldDB" id="A0A0J7L890"/>
<dbReference type="PANTHER" id="PTHR10830">
    <property type="entry name" value="DOLICHYL-DIPHOSPHOOLIGOSACCHARIDE--PROTEIN GLYCOSYLTRANSFERASE 48 KDA SUBUNIT"/>
    <property type="match status" value="1"/>
</dbReference>
<accession>A0A0J7L890</accession>
<dbReference type="PaxDb" id="67767-A0A0J7L890"/>
<keyword evidence="6" id="KW-0808">Transferase</keyword>
<dbReference type="EMBL" id="LBMM01000325">
    <property type="protein sequence ID" value="KMR01320.1"/>
    <property type="molecule type" value="Genomic_DNA"/>
</dbReference>
<comment type="pathway">
    <text evidence="3">Protein modification; protein glycosylation.</text>
</comment>
<evidence type="ECO:0000256" key="2">
    <source>
        <dbReference type="ARBA" id="ARBA00013350"/>
    </source>
</evidence>